<protein>
    <submittedName>
        <fullName evidence="1">Uncharacterized protein</fullName>
    </submittedName>
</protein>
<evidence type="ECO:0000313" key="1">
    <source>
        <dbReference type="EMBL" id="CAI9293986.1"/>
    </source>
</evidence>
<sequence length="314" mass="35729">MSSTDLSELQHNPFLVGSTLITRSSPVPNGLPRIPLPGGLSRTLVRTTRSGFSGSSSMSAINTHMGLIDVIVDTGVEHGLEYGHESMHEPESPMVQKPHYFGIQGRSNDAASNGSHRPFITRKGYKFGRESIHRAILKIFWQSIYEPWITYRKIPKEVVSQMFECFRWDPNEEGRIREGFENTLKDCYRGRMKDAREASGNSARKSGHVITEINDNFEILANYNPVEIHADVWRRLCRKELTCEDPSFIDLSYKTHLTAKSKKIYFGGDKQAPLDFVNETSREAIESYNKALSQKYGDDLTQHNVNDPELWTQT</sequence>
<name>A0AA35ZKU6_LACSI</name>
<dbReference type="Proteomes" id="UP001177003">
    <property type="component" value="Chromosome 7"/>
</dbReference>
<proteinExistence type="predicted"/>
<evidence type="ECO:0000313" key="2">
    <source>
        <dbReference type="Proteomes" id="UP001177003"/>
    </source>
</evidence>
<gene>
    <name evidence="1" type="ORF">LSALG_LOCUS32980</name>
</gene>
<dbReference type="AlphaFoldDB" id="A0AA35ZKU6"/>
<dbReference type="EMBL" id="OX465083">
    <property type="protein sequence ID" value="CAI9293986.1"/>
    <property type="molecule type" value="Genomic_DNA"/>
</dbReference>
<reference evidence="1" key="1">
    <citation type="submission" date="2023-04" db="EMBL/GenBank/DDBJ databases">
        <authorList>
            <person name="Vijverberg K."/>
            <person name="Xiong W."/>
            <person name="Schranz E."/>
        </authorList>
    </citation>
    <scope>NUCLEOTIDE SEQUENCE</scope>
</reference>
<organism evidence="1 2">
    <name type="scientific">Lactuca saligna</name>
    <name type="common">Willowleaf lettuce</name>
    <dbReference type="NCBI Taxonomy" id="75948"/>
    <lineage>
        <taxon>Eukaryota</taxon>
        <taxon>Viridiplantae</taxon>
        <taxon>Streptophyta</taxon>
        <taxon>Embryophyta</taxon>
        <taxon>Tracheophyta</taxon>
        <taxon>Spermatophyta</taxon>
        <taxon>Magnoliopsida</taxon>
        <taxon>eudicotyledons</taxon>
        <taxon>Gunneridae</taxon>
        <taxon>Pentapetalae</taxon>
        <taxon>asterids</taxon>
        <taxon>campanulids</taxon>
        <taxon>Asterales</taxon>
        <taxon>Asteraceae</taxon>
        <taxon>Cichorioideae</taxon>
        <taxon>Cichorieae</taxon>
        <taxon>Lactucinae</taxon>
        <taxon>Lactuca</taxon>
    </lineage>
</organism>
<keyword evidence="2" id="KW-1185">Reference proteome</keyword>
<accession>A0AA35ZKU6</accession>